<evidence type="ECO:0000313" key="2">
    <source>
        <dbReference type="Proteomes" id="UP000232722"/>
    </source>
</evidence>
<accession>A0A2I1EPR1</accession>
<proteinExistence type="predicted"/>
<comment type="caution">
    <text evidence="1">The sequence shown here is derived from an EMBL/GenBank/DDBJ whole genome shotgun (WGS) entry which is preliminary data.</text>
</comment>
<dbReference type="Proteomes" id="UP000232722">
    <property type="component" value="Unassembled WGS sequence"/>
</dbReference>
<evidence type="ECO:0000313" key="1">
    <source>
        <dbReference type="EMBL" id="PKC07946.1"/>
    </source>
</evidence>
<dbReference type="VEuPathDB" id="FungiDB:RhiirA1_459811"/>
<dbReference type="AlphaFoldDB" id="A0A2I1EPR1"/>
<protein>
    <submittedName>
        <fullName evidence="1">Uncharacterized protein</fullName>
    </submittedName>
</protein>
<name>A0A2I1EPR1_9GLOM</name>
<sequence>MELLENYKLYIDKEQILKHNTSEIKAKQLIGLAKFNISISEKSISIHQKMSSTSKDSKVAYQLSISDIIWMFLTTHINIQGEVFWS</sequence>
<organism evidence="1 2">
    <name type="scientific">Rhizophagus irregularis</name>
    <dbReference type="NCBI Taxonomy" id="588596"/>
    <lineage>
        <taxon>Eukaryota</taxon>
        <taxon>Fungi</taxon>
        <taxon>Fungi incertae sedis</taxon>
        <taxon>Mucoromycota</taxon>
        <taxon>Glomeromycotina</taxon>
        <taxon>Glomeromycetes</taxon>
        <taxon>Glomerales</taxon>
        <taxon>Glomeraceae</taxon>
        <taxon>Rhizophagus</taxon>
    </lineage>
</organism>
<dbReference type="VEuPathDB" id="FungiDB:FUN_009131"/>
<reference evidence="1 2" key="1">
    <citation type="submission" date="2016-04" db="EMBL/GenBank/DDBJ databases">
        <title>Genome analyses suggest a sexual origin of heterokaryosis in a supposedly ancient asexual fungus.</title>
        <authorList>
            <person name="Ropars J."/>
            <person name="Sedzielewska K."/>
            <person name="Noel J."/>
            <person name="Charron P."/>
            <person name="Farinelli L."/>
            <person name="Marton T."/>
            <person name="Kruger M."/>
            <person name="Pelin A."/>
            <person name="Brachmann A."/>
            <person name="Corradi N."/>
        </authorList>
    </citation>
    <scope>NUCLEOTIDE SEQUENCE [LARGE SCALE GENOMIC DNA]</scope>
    <source>
        <strain evidence="1 2">A5</strain>
    </source>
</reference>
<gene>
    <name evidence="1" type="ORF">RhiirA5_417546</name>
</gene>
<dbReference type="EMBL" id="LLXJ01000589">
    <property type="protein sequence ID" value="PKC07946.1"/>
    <property type="molecule type" value="Genomic_DNA"/>
</dbReference>
<reference evidence="1 2" key="2">
    <citation type="submission" date="2017-09" db="EMBL/GenBank/DDBJ databases">
        <title>Extensive intraspecific genome diversity in a model arbuscular mycorrhizal fungus.</title>
        <authorList>
            <person name="Chen E.C."/>
            <person name="Morin E."/>
            <person name="Beaudet D."/>
            <person name="Noel J."/>
            <person name="Ndikumana S."/>
            <person name="Charron P."/>
            <person name="St-Onge C."/>
            <person name="Giorgi J."/>
            <person name="Grigoriev I.V."/>
            <person name="Roux C."/>
            <person name="Martin F.M."/>
            <person name="Corradi N."/>
        </authorList>
    </citation>
    <scope>NUCLEOTIDE SEQUENCE [LARGE SCALE GENOMIC DNA]</scope>
    <source>
        <strain evidence="1 2">A5</strain>
    </source>
</reference>